<proteinExistence type="predicted"/>
<dbReference type="KEGG" id="fll:EI427_13810"/>
<dbReference type="Proteomes" id="UP000267268">
    <property type="component" value="Chromosome 1"/>
</dbReference>
<evidence type="ECO:0008006" key="4">
    <source>
        <dbReference type="Google" id="ProtNLM"/>
    </source>
</evidence>
<evidence type="ECO:0000313" key="3">
    <source>
        <dbReference type="Proteomes" id="UP000267268"/>
    </source>
</evidence>
<evidence type="ECO:0000313" key="2">
    <source>
        <dbReference type="EMBL" id="AZQ63278.1"/>
    </source>
</evidence>
<dbReference type="OrthoDB" id="980399at2"/>
<dbReference type="AlphaFoldDB" id="A0A3S9P542"/>
<feature type="chain" id="PRO_5019524653" description="DUF4625 domain-containing protein" evidence="1">
    <location>
        <begin position="20"/>
        <end position="156"/>
    </location>
</feature>
<organism evidence="2 3">
    <name type="scientific">Flammeovirga pectinis</name>
    <dbReference type="NCBI Taxonomy" id="2494373"/>
    <lineage>
        <taxon>Bacteria</taxon>
        <taxon>Pseudomonadati</taxon>
        <taxon>Bacteroidota</taxon>
        <taxon>Cytophagia</taxon>
        <taxon>Cytophagales</taxon>
        <taxon>Flammeovirgaceae</taxon>
        <taxon>Flammeovirga</taxon>
    </lineage>
</organism>
<name>A0A3S9P542_9BACT</name>
<protein>
    <recommendedName>
        <fullName evidence="4">DUF4625 domain-containing protein</fullName>
    </recommendedName>
</protein>
<dbReference type="PROSITE" id="PS51257">
    <property type="entry name" value="PROKAR_LIPOPROTEIN"/>
    <property type="match status" value="1"/>
</dbReference>
<accession>A0A3S9P542</accession>
<dbReference type="EMBL" id="CP034562">
    <property type="protein sequence ID" value="AZQ63278.1"/>
    <property type="molecule type" value="Genomic_DNA"/>
</dbReference>
<keyword evidence="3" id="KW-1185">Reference proteome</keyword>
<gene>
    <name evidence="2" type="ORF">EI427_13810</name>
</gene>
<sequence>MKKSLQFLISLFFISFMFSCGGRSIDDVIPKSTTFEFSAGSAPSAAQGNFTTELVTTIYVPGKISTLDVSVPFENDFLHINLARKTRSAFEEQVHDILLKGKHYLNVKGNDEVKIHFPKKLLNKLETGEYIVSFSVLDEKNDYKNQDLRIKVLAKK</sequence>
<evidence type="ECO:0000256" key="1">
    <source>
        <dbReference type="SAM" id="SignalP"/>
    </source>
</evidence>
<dbReference type="RefSeq" id="WP_126615612.1">
    <property type="nucleotide sequence ID" value="NZ_CP034562.1"/>
</dbReference>
<feature type="signal peptide" evidence="1">
    <location>
        <begin position="1"/>
        <end position="19"/>
    </location>
</feature>
<reference evidence="2 3" key="1">
    <citation type="submission" date="2018-12" db="EMBL/GenBank/DDBJ databases">
        <title>Flammeovirga pectinis sp. nov., isolated from the gut of the Korean scallop, Patinopecten yessoensis.</title>
        <authorList>
            <person name="Bae J.-W."/>
            <person name="Jeong Y.-S."/>
            <person name="Kang W."/>
        </authorList>
    </citation>
    <scope>NUCLEOTIDE SEQUENCE [LARGE SCALE GENOMIC DNA]</scope>
    <source>
        <strain evidence="2 3">L12M1</strain>
    </source>
</reference>
<keyword evidence="1" id="KW-0732">Signal</keyword>